<keyword evidence="18" id="KW-0233">DNA recombination</keyword>
<dbReference type="GO" id="GO:0015074">
    <property type="term" value="P:DNA integration"/>
    <property type="evidence" value="ECO:0007669"/>
    <property type="project" value="UniProtKB-KW"/>
</dbReference>
<dbReference type="InterPro" id="IPR012337">
    <property type="entry name" value="RNaseH-like_sf"/>
</dbReference>
<evidence type="ECO:0000256" key="14">
    <source>
        <dbReference type="ARBA" id="ARBA00022908"/>
    </source>
</evidence>
<sequence>MTGHSIETCRKAGNQPNSGQALVVGAIEGEGMISGTPPTSPPEPDPDPPLSVPVDTPFEFVPSESLANSDTVFLYSCPTVELPLAPRFENVEMALVSLSRDTPYNSLLDSGCTQHLIQDRALFFSYDDSSPETMGTANCGSFLAPSHGEVRFVVRAGDRLGTVILCDCLHSPDIPLNLFSVGAFQEAGVSILFDAGPTTTITFPQGARDPSLSGFHLEATVSRRLSFFPCTFLRPPAPSAHLNVAFPVFPRAEPTPELWHRRLGHLGQDATRLTLTKDYATGTDFKGSFSDHRCIPCLVGKSPQRPYDHNGARAAHVGDLLHLDICGPYPIKTPHSEQYFFSVLDDRSNFGFTALLRERSAALQFFKTCEAFLSRTTGCKILTVRMDGGRELAEGQMRAYLQGSGIVMQVTAPYAHAQNGKAERFVRTIEEGGQVLLADSGLPASFWGDAVLTTQYLRNR</sequence>
<accession>A0A9W8JR94</accession>
<evidence type="ECO:0000256" key="20">
    <source>
        <dbReference type="ARBA" id="ARBA00049244"/>
    </source>
</evidence>
<dbReference type="PANTHER" id="PTHR42648">
    <property type="entry name" value="TRANSPOSASE, PUTATIVE-RELATED"/>
    <property type="match status" value="1"/>
</dbReference>
<dbReference type="GO" id="GO:0005634">
    <property type="term" value="C:nucleus"/>
    <property type="evidence" value="ECO:0007669"/>
    <property type="project" value="UniProtKB-ARBA"/>
</dbReference>
<dbReference type="InterPro" id="IPR039537">
    <property type="entry name" value="Retrotran_Ty1/copia-like"/>
</dbReference>
<keyword evidence="3" id="KW-1188">Viral release from host cell</keyword>
<evidence type="ECO:0000256" key="15">
    <source>
        <dbReference type="ARBA" id="ARBA00022918"/>
    </source>
</evidence>
<evidence type="ECO:0000256" key="2">
    <source>
        <dbReference type="ARBA" id="ARBA00022578"/>
    </source>
</evidence>
<keyword evidence="5" id="KW-0548">Nucleotidyltransferase</keyword>
<dbReference type="Pfam" id="PF22936">
    <property type="entry name" value="Pol_BBD"/>
    <property type="match status" value="1"/>
</dbReference>
<reference evidence="23" key="1">
    <citation type="submission" date="2022-07" db="EMBL/GenBank/DDBJ databases">
        <title>Genome Sequence of Agrocybe chaxingu.</title>
        <authorList>
            <person name="Buettner E."/>
        </authorList>
    </citation>
    <scope>NUCLEOTIDE SEQUENCE</scope>
    <source>
        <strain evidence="23">MP-N11</strain>
    </source>
</reference>
<dbReference type="GO" id="GO:0046872">
    <property type="term" value="F:metal ion binding"/>
    <property type="evidence" value="ECO:0007669"/>
    <property type="project" value="UniProtKB-KW"/>
</dbReference>
<evidence type="ECO:0000256" key="18">
    <source>
        <dbReference type="ARBA" id="ARBA00023172"/>
    </source>
</evidence>
<evidence type="ECO:0000256" key="21">
    <source>
        <dbReference type="SAM" id="MobiDB-lite"/>
    </source>
</evidence>
<keyword evidence="14" id="KW-0229">DNA integration</keyword>
<dbReference type="GO" id="GO:0005524">
    <property type="term" value="F:ATP binding"/>
    <property type="evidence" value="ECO:0007669"/>
    <property type="project" value="UniProtKB-KW"/>
</dbReference>
<dbReference type="GO" id="GO:0004519">
    <property type="term" value="F:endonuclease activity"/>
    <property type="evidence" value="ECO:0007669"/>
    <property type="project" value="UniProtKB-KW"/>
</dbReference>
<gene>
    <name evidence="23" type="ORF">NLJ89_g12049</name>
</gene>
<proteinExistence type="predicted"/>
<keyword evidence="15" id="KW-0695">RNA-directed DNA polymerase</keyword>
<dbReference type="OrthoDB" id="3025757at2759"/>
<keyword evidence="12" id="KW-0460">Magnesium</keyword>
<dbReference type="GO" id="GO:0003723">
    <property type="term" value="F:RNA binding"/>
    <property type="evidence" value="ECO:0007669"/>
    <property type="project" value="UniProtKB-KW"/>
</dbReference>
<evidence type="ECO:0000256" key="1">
    <source>
        <dbReference type="ARBA" id="ARBA00002180"/>
    </source>
</evidence>
<keyword evidence="7" id="KW-0479">Metal-binding</keyword>
<dbReference type="InterPro" id="IPR025724">
    <property type="entry name" value="GAG-pre-integrase_dom"/>
</dbReference>
<dbReference type="SUPFAM" id="SSF53098">
    <property type="entry name" value="Ribonuclease H-like"/>
    <property type="match status" value="1"/>
</dbReference>
<evidence type="ECO:0000256" key="3">
    <source>
        <dbReference type="ARBA" id="ARBA00022612"/>
    </source>
</evidence>
<feature type="compositionally biased region" description="Pro residues" evidence="21">
    <location>
        <begin position="38"/>
        <end position="51"/>
    </location>
</feature>
<dbReference type="PROSITE" id="PS50994">
    <property type="entry name" value="INTEGRASE"/>
    <property type="match status" value="1"/>
</dbReference>
<protein>
    <recommendedName>
        <fullName evidence="22">Integrase catalytic domain-containing protein</fullName>
    </recommendedName>
</protein>
<dbReference type="GO" id="GO:0032196">
    <property type="term" value="P:transposition"/>
    <property type="evidence" value="ECO:0007669"/>
    <property type="project" value="UniProtKB-KW"/>
</dbReference>
<comment type="caution">
    <text evidence="23">The sequence shown here is derived from an EMBL/GenBank/DDBJ whole genome shotgun (WGS) entry which is preliminary data.</text>
</comment>
<dbReference type="GO" id="GO:0003887">
    <property type="term" value="F:DNA-directed DNA polymerase activity"/>
    <property type="evidence" value="ECO:0007669"/>
    <property type="project" value="UniProtKB-KW"/>
</dbReference>
<evidence type="ECO:0000313" key="23">
    <source>
        <dbReference type="EMBL" id="KAJ3483592.1"/>
    </source>
</evidence>
<comment type="function">
    <text evidence="1">The aspartyl protease (PR) mediates the proteolytic cleavages of the Gag and Gag-Pol polyproteins after assembly of the VLP.</text>
</comment>
<evidence type="ECO:0000256" key="16">
    <source>
        <dbReference type="ARBA" id="ARBA00022932"/>
    </source>
</evidence>
<dbReference type="GO" id="GO:0006310">
    <property type="term" value="P:DNA recombination"/>
    <property type="evidence" value="ECO:0007669"/>
    <property type="project" value="UniProtKB-KW"/>
</dbReference>
<evidence type="ECO:0000256" key="13">
    <source>
        <dbReference type="ARBA" id="ARBA00022884"/>
    </source>
</evidence>
<evidence type="ECO:0000256" key="12">
    <source>
        <dbReference type="ARBA" id="ARBA00022842"/>
    </source>
</evidence>
<evidence type="ECO:0000256" key="5">
    <source>
        <dbReference type="ARBA" id="ARBA00022695"/>
    </source>
</evidence>
<evidence type="ECO:0000256" key="7">
    <source>
        <dbReference type="ARBA" id="ARBA00022723"/>
    </source>
</evidence>
<dbReference type="Gene3D" id="3.30.420.10">
    <property type="entry name" value="Ribonuclease H-like superfamily/Ribonuclease H"/>
    <property type="match status" value="1"/>
</dbReference>
<dbReference type="GO" id="GO:0006508">
    <property type="term" value="P:proteolysis"/>
    <property type="evidence" value="ECO:0007669"/>
    <property type="project" value="UniProtKB-KW"/>
</dbReference>
<evidence type="ECO:0000313" key="24">
    <source>
        <dbReference type="Proteomes" id="UP001148786"/>
    </source>
</evidence>
<feature type="region of interest" description="Disordered" evidence="21">
    <location>
        <begin position="30"/>
        <end position="53"/>
    </location>
</feature>
<keyword evidence="8" id="KW-0547">Nucleotide-binding</keyword>
<name>A0A9W8JR94_9AGAR</name>
<keyword evidence="6" id="KW-0540">Nuclease</keyword>
<feature type="domain" description="Integrase catalytic" evidence="22">
    <location>
        <begin position="302"/>
        <end position="460"/>
    </location>
</feature>
<evidence type="ECO:0000256" key="4">
    <source>
        <dbReference type="ARBA" id="ARBA00022670"/>
    </source>
</evidence>
<keyword evidence="4" id="KW-0645">Protease</keyword>
<dbReference type="InterPro" id="IPR001584">
    <property type="entry name" value="Integrase_cat-core"/>
</dbReference>
<dbReference type="EMBL" id="JANKHO010003433">
    <property type="protein sequence ID" value="KAJ3483592.1"/>
    <property type="molecule type" value="Genomic_DNA"/>
</dbReference>
<dbReference type="PANTHER" id="PTHR42648:SF11">
    <property type="entry name" value="TRANSPOSON TY4-P GAG-POL POLYPROTEIN"/>
    <property type="match status" value="1"/>
</dbReference>
<dbReference type="InterPro" id="IPR036397">
    <property type="entry name" value="RNaseH_sf"/>
</dbReference>
<dbReference type="InterPro" id="IPR054722">
    <property type="entry name" value="PolX-like_BBD"/>
</dbReference>
<evidence type="ECO:0000256" key="19">
    <source>
        <dbReference type="ARBA" id="ARBA00048173"/>
    </source>
</evidence>
<keyword evidence="2" id="KW-0815">Transposition</keyword>
<evidence type="ECO:0000259" key="22">
    <source>
        <dbReference type="PROSITE" id="PS50994"/>
    </source>
</evidence>
<keyword evidence="11" id="KW-0067">ATP-binding</keyword>
<dbReference type="Pfam" id="PF13976">
    <property type="entry name" value="gag_pre-integrs"/>
    <property type="match status" value="1"/>
</dbReference>
<comment type="catalytic activity">
    <reaction evidence="20">
        <text>DNA(n) + a 2'-deoxyribonucleoside 5'-triphosphate = DNA(n+1) + diphosphate</text>
        <dbReference type="Rhea" id="RHEA:22508"/>
        <dbReference type="Rhea" id="RHEA-COMP:17339"/>
        <dbReference type="Rhea" id="RHEA-COMP:17340"/>
        <dbReference type="ChEBI" id="CHEBI:33019"/>
        <dbReference type="ChEBI" id="CHEBI:61560"/>
        <dbReference type="ChEBI" id="CHEBI:173112"/>
        <dbReference type="EC" id="2.7.7.7"/>
    </reaction>
</comment>
<dbReference type="AlphaFoldDB" id="A0A9W8JR94"/>
<keyword evidence="17" id="KW-0917">Virion maturation</keyword>
<evidence type="ECO:0000256" key="11">
    <source>
        <dbReference type="ARBA" id="ARBA00022840"/>
    </source>
</evidence>
<dbReference type="GO" id="GO:0003964">
    <property type="term" value="F:RNA-directed DNA polymerase activity"/>
    <property type="evidence" value="ECO:0007669"/>
    <property type="project" value="UniProtKB-KW"/>
</dbReference>
<comment type="catalytic activity">
    <reaction evidence="19">
        <text>DNA(n) + a 2'-deoxyribonucleoside 5'-triphosphate = DNA(n+1) + diphosphate</text>
        <dbReference type="Rhea" id="RHEA:22508"/>
        <dbReference type="Rhea" id="RHEA-COMP:17339"/>
        <dbReference type="Rhea" id="RHEA-COMP:17340"/>
        <dbReference type="ChEBI" id="CHEBI:33019"/>
        <dbReference type="ChEBI" id="CHEBI:61560"/>
        <dbReference type="ChEBI" id="CHEBI:173112"/>
        <dbReference type="EC" id="2.7.7.49"/>
    </reaction>
</comment>
<evidence type="ECO:0000256" key="9">
    <source>
        <dbReference type="ARBA" id="ARBA00022759"/>
    </source>
</evidence>
<keyword evidence="24" id="KW-1185">Reference proteome</keyword>
<keyword evidence="16" id="KW-0808">Transferase</keyword>
<keyword evidence="9" id="KW-0255">Endonuclease</keyword>
<keyword evidence="16" id="KW-0239">DNA-directed DNA polymerase</keyword>
<organism evidence="23 24">
    <name type="scientific">Agrocybe chaxingu</name>
    <dbReference type="NCBI Taxonomy" id="84603"/>
    <lineage>
        <taxon>Eukaryota</taxon>
        <taxon>Fungi</taxon>
        <taxon>Dikarya</taxon>
        <taxon>Basidiomycota</taxon>
        <taxon>Agaricomycotina</taxon>
        <taxon>Agaricomycetes</taxon>
        <taxon>Agaricomycetidae</taxon>
        <taxon>Agaricales</taxon>
        <taxon>Agaricineae</taxon>
        <taxon>Strophariaceae</taxon>
        <taxon>Agrocybe</taxon>
    </lineage>
</organism>
<evidence type="ECO:0000256" key="10">
    <source>
        <dbReference type="ARBA" id="ARBA00022801"/>
    </source>
</evidence>
<dbReference type="GO" id="GO:0008233">
    <property type="term" value="F:peptidase activity"/>
    <property type="evidence" value="ECO:0007669"/>
    <property type="project" value="UniProtKB-KW"/>
</dbReference>
<evidence type="ECO:0000256" key="17">
    <source>
        <dbReference type="ARBA" id="ARBA00023113"/>
    </source>
</evidence>
<dbReference type="Proteomes" id="UP001148786">
    <property type="component" value="Unassembled WGS sequence"/>
</dbReference>
<keyword evidence="13" id="KW-0694">RNA-binding</keyword>
<evidence type="ECO:0000256" key="8">
    <source>
        <dbReference type="ARBA" id="ARBA00022741"/>
    </source>
</evidence>
<evidence type="ECO:0000256" key="6">
    <source>
        <dbReference type="ARBA" id="ARBA00022722"/>
    </source>
</evidence>
<keyword evidence="10" id="KW-0378">Hydrolase</keyword>